<proteinExistence type="predicted"/>
<dbReference type="InterPro" id="IPR015943">
    <property type="entry name" value="WD40/YVTN_repeat-like_dom_sf"/>
</dbReference>
<dbReference type="SUPFAM" id="SSF50969">
    <property type="entry name" value="YVTN repeat-like/Quinoprotein amine dehydrogenase"/>
    <property type="match status" value="1"/>
</dbReference>
<dbReference type="InterPro" id="IPR011044">
    <property type="entry name" value="Quino_amine_DH_bsu"/>
</dbReference>
<protein>
    <recommendedName>
        <fullName evidence="3">WD40 repeat domain-containing protein</fullName>
    </recommendedName>
</protein>
<accession>A0A919PTN3</accession>
<evidence type="ECO:0008006" key="3">
    <source>
        <dbReference type="Google" id="ProtNLM"/>
    </source>
</evidence>
<dbReference type="Gene3D" id="2.130.10.10">
    <property type="entry name" value="YVTN repeat-like/Quinoprotein amine dehydrogenase"/>
    <property type="match status" value="2"/>
</dbReference>
<evidence type="ECO:0000313" key="1">
    <source>
        <dbReference type="EMBL" id="GIG49994.1"/>
    </source>
</evidence>
<name>A0A919PTN3_9ACTN</name>
<reference evidence="1" key="1">
    <citation type="submission" date="2021-01" db="EMBL/GenBank/DDBJ databases">
        <title>Whole genome shotgun sequence of Dactylosporangium siamense NBRC 106093.</title>
        <authorList>
            <person name="Komaki H."/>
            <person name="Tamura T."/>
        </authorList>
    </citation>
    <scope>NUCLEOTIDE SEQUENCE</scope>
    <source>
        <strain evidence="1">NBRC 106093</strain>
    </source>
</reference>
<sequence>MTAVTCGTLSDGRFAVVTGHQGGSIVVRDLSGSELFVHAQQSRGVTDLRLVRLPSGGDRLVVLNPAYTRSQPAVTLLDPLRDGPVLVLDPDSVRQTSTIDTLVREDGQVLLATRIGGQDTKVFDVETGELLLDQPWRGGFPHRTGVALAEADGVAVVAGLVDFKRIDMWAVPSGDLVHTTSLSSALERQSAQLVAGTLSDGGAVIAYGSATRIGLILPAGAERQHLPTIQAGSGRLLMVPMAAGPVLAVCGHDAVTLIHLPSGDVVGTVPARGVVAQAAARIDGSTRLVTLDRSGVVNVWSLSTAATLTPAAEFRLEGKPARLMPADLPDGRLAIAARVGDETHIIDDDGTHRGRIDSKPHYLGLFRLPNGNTGMLSSTSGAGLTVHDLTDGRSLRGAGAWVSSCAALTLDDGTTVALRGTAHKTAGLVPLDGEPPVRQFPRPGIFFDGFVCVSRLLDGRQVAVAGNERLDCAVWDVATGEHLAVLAGANHESTRPARLPDGRAGAVRCAADGIHMWDLETGRHRAFPVPSSEVVEATAVVRYHGEVAAVRPAGRAAELWSLADGRLLHSIEHPTGVVAVTSSADQTRLITVDASNVARTWIFASDAPRTAPRRHEITPVPGPDDTAYKLFVADHPDGASIVVDMGSGLIAFHAESMAVRWTRPLRRPAGTCVAAMNGHFLVKELVGFSVLDAGDGTQVSRQATVDGHRASMTVFDPRGNGDVIYGSTDSGLVFRLTVPGGVDATVAQSRERPHSLAAGRAADGGLLLAIGSRGPQVTVFDGDLTRQVLTHTFDGSAKRMPLTHIVTVSGRPVLLATLEGADVLTAVGMDGETLWTARHEGVMAMPSNALTSAAVPGRGDVVGWLVNPGTVLLIDPADGAALHTLAAPQDTPLRAIAMWSPGPGRVAVAAISNGRHARSPQVLVWRLELARTEAAVNVDPPRLWAAARGVAVAASAGWWLPLGAALEAVRLIDGAAHELAGVRSLQLLRGLGWPLDARVGLALLLLAGHGTDPALAPPTGADAAELLAELIREARTVRGSAQVYVRTVDEHDDEFVERLRLVGADAVAADPLLPLRLRDSPAALAHRPVRTRFRVGGRRTVEASTDAGAGTDGVVRGGPVSRVLHSELALPADVFRVRWLRGETLYRRLDTRTPQALGQVTMMLDVSPATAGPVEGVLRAVAHTLTVAMWAAGGRPWLVVASRPEVRVAIDGGAGLTGLWTVRSLDPADHRGALKTAGLGGGLTVALVPWRAVHSGHVRPGPDLRVVTTHAADDPPSRAPASVFHKHLRPDADARTITAAVEAVMAYEHTERTLR</sequence>
<dbReference type="EMBL" id="BONQ01000126">
    <property type="protein sequence ID" value="GIG49994.1"/>
    <property type="molecule type" value="Genomic_DNA"/>
</dbReference>
<dbReference type="InterPro" id="IPR011047">
    <property type="entry name" value="Quinoprotein_ADH-like_sf"/>
</dbReference>
<comment type="caution">
    <text evidence="1">The sequence shown here is derived from an EMBL/GenBank/DDBJ whole genome shotgun (WGS) entry which is preliminary data.</text>
</comment>
<gene>
    <name evidence="1" type="ORF">Dsi01nite_080350</name>
</gene>
<dbReference type="SUPFAM" id="SSF50998">
    <property type="entry name" value="Quinoprotein alcohol dehydrogenase-like"/>
    <property type="match status" value="2"/>
</dbReference>
<keyword evidence="2" id="KW-1185">Reference proteome</keyword>
<dbReference type="Proteomes" id="UP000660611">
    <property type="component" value="Unassembled WGS sequence"/>
</dbReference>
<organism evidence="1 2">
    <name type="scientific">Dactylosporangium siamense</name>
    <dbReference type="NCBI Taxonomy" id="685454"/>
    <lineage>
        <taxon>Bacteria</taxon>
        <taxon>Bacillati</taxon>
        <taxon>Actinomycetota</taxon>
        <taxon>Actinomycetes</taxon>
        <taxon>Micromonosporales</taxon>
        <taxon>Micromonosporaceae</taxon>
        <taxon>Dactylosporangium</taxon>
    </lineage>
</organism>
<evidence type="ECO:0000313" key="2">
    <source>
        <dbReference type="Proteomes" id="UP000660611"/>
    </source>
</evidence>